<organism evidence="4 5">
    <name type="scientific">Halapricum desulfuricans</name>
    <dbReference type="NCBI Taxonomy" id="2841257"/>
    <lineage>
        <taxon>Archaea</taxon>
        <taxon>Methanobacteriati</taxon>
        <taxon>Methanobacteriota</taxon>
        <taxon>Stenosarchaea group</taxon>
        <taxon>Halobacteria</taxon>
        <taxon>Halobacteriales</taxon>
        <taxon>Haloarculaceae</taxon>
        <taxon>Halapricum</taxon>
    </lineage>
</organism>
<dbReference type="InterPro" id="IPR029044">
    <property type="entry name" value="Nucleotide-diphossugar_trans"/>
</dbReference>
<dbReference type="Gene3D" id="3.90.550.10">
    <property type="entry name" value="Spore Coat Polysaccharide Biosynthesis Protein SpsA, Chain A"/>
    <property type="match status" value="1"/>
</dbReference>
<dbReference type="InterPro" id="IPR050065">
    <property type="entry name" value="GlmU-like"/>
</dbReference>
<dbReference type="Pfam" id="PF00483">
    <property type="entry name" value="NTP_transferase"/>
    <property type="match status" value="1"/>
</dbReference>
<evidence type="ECO:0000313" key="5">
    <source>
        <dbReference type="Proteomes" id="UP000663305"/>
    </source>
</evidence>
<keyword evidence="2" id="KW-0548">Nucleotidyltransferase</keyword>
<dbReference type="GO" id="GO:0016779">
    <property type="term" value="F:nucleotidyltransferase activity"/>
    <property type="evidence" value="ECO:0007669"/>
    <property type="project" value="UniProtKB-KW"/>
</dbReference>
<dbReference type="Proteomes" id="UP000663305">
    <property type="component" value="Chromosome"/>
</dbReference>
<dbReference type="PANTHER" id="PTHR43584">
    <property type="entry name" value="NUCLEOTIDYL TRANSFERASE"/>
    <property type="match status" value="1"/>
</dbReference>
<evidence type="ECO:0000256" key="1">
    <source>
        <dbReference type="ARBA" id="ARBA00022679"/>
    </source>
</evidence>
<name>A0A897NF74_9EURY</name>
<sequence length="308" mass="32891">MAGKPILGHLLDQLLDTTIDEAVIVVGSQKGSQIVEYATEAYGTRLDLSFPEQTVPRGLGHGVYQARDAVGDEPMLVVLGDMLFVEGYDPFITAHRSAGADVTIGVHEVDDPTRYGVVELGDGWAISHLVEKPADPPSNYAISGLYGIEDSPALFAALESLITDDDRGTGGEFQLTDAFQRLVADGRDVRAHPVSDWYDCGRAEPLLEVNRVLLDRRSVDDSQGDDGTLVIPPVDIGRDVVIESSIVGPYASVDHGTTIINSIVRDSIVGRNVDLDGVNIERSLLGDDATISDDPATLNVGSNGSLEL</sequence>
<gene>
    <name evidence="4" type="primary">rfbA2</name>
    <name evidence="4" type="ORF">HSBGL_0917</name>
</gene>
<protein>
    <submittedName>
        <fullName evidence="4">dTDP-glucose pyrophosphorylase</fullName>
    </submittedName>
</protein>
<evidence type="ECO:0000256" key="2">
    <source>
        <dbReference type="ARBA" id="ARBA00022695"/>
    </source>
</evidence>
<keyword evidence="1" id="KW-0808">Transferase</keyword>
<proteinExistence type="predicted"/>
<evidence type="ECO:0000259" key="3">
    <source>
        <dbReference type="Pfam" id="PF00483"/>
    </source>
</evidence>
<feature type="domain" description="Nucleotidyl transferase" evidence="3">
    <location>
        <begin position="3"/>
        <end position="214"/>
    </location>
</feature>
<dbReference type="EMBL" id="CP064789">
    <property type="protein sequence ID" value="QSG11347.1"/>
    <property type="molecule type" value="Genomic_DNA"/>
</dbReference>
<evidence type="ECO:0000313" key="4">
    <source>
        <dbReference type="EMBL" id="QSG11347.1"/>
    </source>
</evidence>
<dbReference type="InterPro" id="IPR005835">
    <property type="entry name" value="NTP_transferase_dom"/>
</dbReference>
<dbReference type="PANTHER" id="PTHR43584:SF8">
    <property type="entry name" value="N-ACETYLMURAMATE ALPHA-1-PHOSPHATE URIDYLYLTRANSFERASE"/>
    <property type="match status" value="1"/>
</dbReference>
<dbReference type="AlphaFoldDB" id="A0A897NF74"/>
<dbReference type="SUPFAM" id="SSF53448">
    <property type="entry name" value="Nucleotide-diphospho-sugar transferases"/>
    <property type="match status" value="1"/>
</dbReference>
<reference evidence="4" key="1">
    <citation type="submission" date="2020-11" db="EMBL/GenBank/DDBJ databases">
        <title>Carbohydrate-dependent, anaerobic sulfur respiration: A novel catabolism in halophilic archaea.</title>
        <authorList>
            <person name="Sorokin D.Y."/>
            <person name="Messina E."/>
            <person name="Smedile F."/>
            <person name="La Cono V."/>
            <person name="Hallsworth J.E."/>
            <person name="Yakimov M.M."/>
        </authorList>
    </citation>
    <scope>NUCLEOTIDE SEQUENCE</scope>
    <source>
        <strain evidence="4">HSR-Bgl</strain>
    </source>
</reference>
<accession>A0A897NF74</accession>